<evidence type="ECO:0000256" key="1">
    <source>
        <dbReference type="SAM" id="SignalP"/>
    </source>
</evidence>
<reference evidence="2 3" key="1">
    <citation type="submission" date="2017-06" db="EMBL/GenBank/DDBJ databases">
        <authorList>
            <person name="Kim H.J."/>
            <person name="Triplett B.A."/>
        </authorList>
    </citation>
    <scope>NUCLEOTIDE SEQUENCE [LARGE SCALE GENOMIC DNA]</scope>
    <source>
        <strain evidence="2 3">DSM 11445</strain>
    </source>
</reference>
<dbReference type="EMBL" id="FZON01000018">
    <property type="protein sequence ID" value="SNS52038.1"/>
    <property type="molecule type" value="Genomic_DNA"/>
</dbReference>
<sequence>MLRFLTVLPLVLLPALAAAQEDPVATVSDCEWQASAWNLAEPWEQNTRTFSNGKTRLAVLDTIEPAIAWAHILVLSPPYSEIGDRQCKTIGLDGMGFGGIRFEELTSSYDPATGLSFTVPVQAYNMAIGDIDWYSLRFTLNQATGEISTGLSQ</sequence>
<dbReference type="RefSeq" id="WP_089277986.1">
    <property type="nucleotide sequence ID" value="NZ_FZON01000018.1"/>
</dbReference>
<name>A0A239F6D3_9RHOB</name>
<keyword evidence="1" id="KW-0732">Signal</keyword>
<dbReference type="AlphaFoldDB" id="A0A239F6D3"/>
<evidence type="ECO:0000313" key="2">
    <source>
        <dbReference type="EMBL" id="SNS52038.1"/>
    </source>
</evidence>
<gene>
    <name evidence="2" type="ORF">SAMN04488078_101861</name>
</gene>
<evidence type="ECO:0000313" key="3">
    <source>
        <dbReference type="Proteomes" id="UP000198440"/>
    </source>
</evidence>
<accession>A0A239F6D3</accession>
<protein>
    <submittedName>
        <fullName evidence="2">Uncharacterized protein</fullName>
    </submittedName>
</protein>
<organism evidence="2 3">
    <name type="scientific">Antarctobacter heliothermus</name>
    <dbReference type="NCBI Taxonomy" id="74033"/>
    <lineage>
        <taxon>Bacteria</taxon>
        <taxon>Pseudomonadati</taxon>
        <taxon>Pseudomonadota</taxon>
        <taxon>Alphaproteobacteria</taxon>
        <taxon>Rhodobacterales</taxon>
        <taxon>Roseobacteraceae</taxon>
        <taxon>Antarctobacter</taxon>
    </lineage>
</organism>
<dbReference type="OrthoDB" id="7862810at2"/>
<feature type="chain" id="PRO_5013167507" evidence="1">
    <location>
        <begin position="20"/>
        <end position="153"/>
    </location>
</feature>
<proteinExistence type="predicted"/>
<feature type="signal peptide" evidence="1">
    <location>
        <begin position="1"/>
        <end position="19"/>
    </location>
</feature>
<dbReference type="Proteomes" id="UP000198440">
    <property type="component" value="Unassembled WGS sequence"/>
</dbReference>